<dbReference type="Proteomes" id="UP000028782">
    <property type="component" value="Chromosome"/>
</dbReference>
<evidence type="ECO:0000313" key="2">
    <source>
        <dbReference type="Proteomes" id="UP000028782"/>
    </source>
</evidence>
<accession>A0A076PL47</accession>
<organism evidence="1 2">
    <name type="scientific">Comamonas testosteroni TK102</name>
    <dbReference type="NCBI Taxonomy" id="1392005"/>
    <lineage>
        <taxon>Bacteria</taxon>
        <taxon>Pseudomonadati</taxon>
        <taxon>Pseudomonadota</taxon>
        <taxon>Betaproteobacteria</taxon>
        <taxon>Burkholderiales</taxon>
        <taxon>Comamonadaceae</taxon>
        <taxon>Comamonas</taxon>
    </lineage>
</organism>
<proteinExistence type="predicted"/>
<dbReference type="KEGG" id="ctes:O987_17235"/>
<protein>
    <submittedName>
        <fullName evidence="1">Uncharacterized protein</fullName>
    </submittedName>
</protein>
<dbReference type="AlphaFoldDB" id="A0A076PL47"/>
<evidence type="ECO:0000313" key="1">
    <source>
        <dbReference type="EMBL" id="AIJ47559.1"/>
    </source>
</evidence>
<name>A0A076PL47_COMTE</name>
<dbReference type="EMBL" id="CP006704">
    <property type="protein sequence ID" value="AIJ47559.1"/>
    <property type="molecule type" value="Genomic_DNA"/>
</dbReference>
<dbReference type="HOGENOM" id="CLU_868608_0_0_4"/>
<reference evidence="1 2" key="1">
    <citation type="journal article" date="2014" name="Genome Announc.">
        <title>Complete Genome Sequence of Polychlorinated Biphenyl Degrader Comamonas testosteroni TK102 (NBRC 109938).</title>
        <authorList>
            <person name="Fukuda K."/>
            <person name="Hosoyama A."/>
            <person name="Tsuchikane K."/>
            <person name="Ohji S."/>
            <person name="Yamazoe A."/>
            <person name="Fujita N."/>
            <person name="Shintani M."/>
            <person name="Kimbara K."/>
        </authorList>
    </citation>
    <scope>NUCLEOTIDE SEQUENCE [LARGE SCALE GENOMIC DNA]</scope>
    <source>
        <strain evidence="1">TK102</strain>
    </source>
</reference>
<gene>
    <name evidence="1" type="ORF">O987_17235</name>
</gene>
<sequence length="299" mass="32491">MSLSSHPTGPKTPMNRTEFLQQPEVAGFTDWLAATLPQRQIRLDIRSSTYVPKGLNATTCFADLVPDHYRWRATGLTTGDWAESCAKTGALSAGLRAAVQAGDAAATLAACSDVLDWGGERNPREGARPFLVGLGNHISQYIAQTHQEMALGTANLRSGFPAVQLMNSMLTKVHAFYSAEGLPIYDSRVSAAAAALVEFWRRHSRTRQLPDTLSFPLAGGSQKPQHKLACLFDQPPSPGTLLYTSQGTPQRWAGAKVRLAWVMAETLRKSPGLFAAQPDRMRAMEASLFMVGYDLNCLA</sequence>